<feature type="compositionally biased region" description="Pro residues" evidence="10">
    <location>
        <begin position="655"/>
        <end position="665"/>
    </location>
</feature>
<dbReference type="InterPro" id="IPR000719">
    <property type="entry name" value="Prot_kinase_dom"/>
</dbReference>
<feature type="domain" description="SWIM-type" evidence="13">
    <location>
        <begin position="68"/>
        <end position="96"/>
    </location>
</feature>
<dbReference type="OrthoDB" id="275301at2759"/>
<evidence type="ECO:0000313" key="15">
    <source>
        <dbReference type="Proteomes" id="UP000440578"/>
    </source>
</evidence>
<feature type="domain" description="Protein kinase" evidence="11">
    <location>
        <begin position="727"/>
        <end position="989"/>
    </location>
</feature>
<dbReference type="InterPro" id="IPR011989">
    <property type="entry name" value="ARM-like"/>
</dbReference>
<evidence type="ECO:0000259" key="12">
    <source>
        <dbReference type="PROSITE" id="PS50089"/>
    </source>
</evidence>
<dbReference type="InterPro" id="IPR013083">
    <property type="entry name" value="Znf_RING/FYVE/PHD"/>
</dbReference>
<dbReference type="InterPro" id="IPR001841">
    <property type="entry name" value="Znf_RING"/>
</dbReference>
<gene>
    <name evidence="14" type="primary">Map3k1</name>
    <name evidence="14" type="ORF">FJT64_007743</name>
</gene>
<evidence type="ECO:0000259" key="13">
    <source>
        <dbReference type="PROSITE" id="PS50966"/>
    </source>
</evidence>
<evidence type="ECO:0000256" key="1">
    <source>
        <dbReference type="ARBA" id="ARBA00022527"/>
    </source>
</evidence>
<keyword evidence="3 9" id="KW-0547">Nucleotide-binding</keyword>
<dbReference type="PROSITE" id="PS50966">
    <property type="entry name" value="ZF_SWIM"/>
    <property type="match status" value="1"/>
</dbReference>
<keyword evidence="7 9" id="KW-0067">ATP-binding</keyword>
<dbReference type="GO" id="GO:0005524">
    <property type="term" value="F:ATP binding"/>
    <property type="evidence" value="ECO:0007669"/>
    <property type="project" value="UniProtKB-UniRule"/>
</dbReference>
<evidence type="ECO:0000256" key="7">
    <source>
        <dbReference type="ARBA" id="ARBA00022840"/>
    </source>
</evidence>
<feature type="compositionally biased region" description="Low complexity" evidence="10">
    <location>
        <begin position="230"/>
        <end position="277"/>
    </location>
</feature>
<dbReference type="SUPFAM" id="SSF48371">
    <property type="entry name" value="ARM repeat"/>
    <property type="match status" value="1"/>
</dbReference>
<dbReference type="PANTHER" id="PTHR11584">
    <property type="entry name" value="SERINE/THREONINE PROTEIN KINASE"/>
    <property type="match status" value="1"/>
</dbReference>
<dbReference type="Pfam" id="PF21040">
    <property type="entry name" value="CEP104-like_TOG"/>
    <property type="match status" value="1"/>
</dbReference>
<dbReference type="SMART" id="SM00220">
    <property type="entry name" value="S_TKc"/>
    <property type="match status" value="1"/>
</dbReference>
<feature type="compositionally biased region" description="Low complexity" evidence="10">
    <location>
        <begin position="347"/>
        <end position="360"/>
    </location>
</feature>
<evidence type="ECO:0000256" key="9">
    <source>
        <dbReference type="PROSITE-ProRule" id="PRU10141"/>
    </source>
</evidence>
<dbReference type="PROSITE" id="PS00108">
    <property type="entry name" value="PROTEIN_KINASE_ST"/>
    <property type="match status" value="1"/>
</dbReference>
<protein>
    <submittedName>
        <fullName evidence="14">Mitogen-activated protein kinase kinase kinase 1</fullName>
    </submittedName>
</protein>
<feature type="compositionally biased region" description="Polar residues" evidence="10">
    <location>
        <begin position="1"/>
        <end position="15"/>
    </location>
</feature>
<evidence type="ECO:0000256" key="6">
    <source>
        <dbReference type="ARBA" id="ARBA00022833"/>
    </source>
</evidence>
<name>A0A6A4VXM5_AMPAM</name>
<keyword evidence="4 8" id="KW-0479">Metal-binding</keyword>
<dbReference type="GO" id="GO:0004674">
    <property type="term" value="F:protein serine/threonine kinase activity"/>
    <property type="evidence" value="ECO:0007669"/>
    <property type="project" value="UniProtKB-KW"/>
</dbReference>
<reference evidence="14 15" key="1">
    <citation type="submission" date="2019-07" db="EMBL/GenBank/DDBJ databases">
        <title>Draft genome assembly of a fouling barnacle, Amphibalanus amphitrite (Darwin, 1854): The first reference genome for Thecostraca.</title>
        <authorList>
            <person name="Kim W."/>
        </authorList>
    </citation>
    <scope>NUCLEOTIDE SEQUENCE [LARGE SCALE GENOMIC DNA]</scope>
    <source>
        <strain evidence="14">SNU_AA5</strain>
        <tissue evidence="14">Soma without cirri and trophi</tissue>
    </source>
</reference>
<proteinExistence type="predicted"/>
<keyword evidence="4 8" id="KW-0863">Zinc-finger</keyword>
<evidence type="ECO:0000259" key="11">
    <source>
        <dbReference type="PROSITE" id="PS50011"/>
    </source>
</evidence>
<dbReference type="PANTHER" id="PTHR11584:SF369">
    <property type="entry name" value="MITOGEN-ACTIVATED PROTEIN KINASE KINASE KINASE 19-RELATED"/>
    <property type="match status" value="1"/>
</dbReference>
<keyword evidence="5 14" id="KW-0418">Kinase</keyword>
<dbReference type="Proteomes" id="UP000440578">
    <property type="component" value="Unassembled WGS sequence"/>
</dbReference>
<dbReference type="SUPFAM" id="SSF56112">
    <property type="entry name" value="Protein kinase-like (PK-like)"/>
    <property type="match status" value="1"/>
</dbReference>
<dbReference type="PROSITE" id="PS00107">
    <property type="entry name" value="PROTEIN_KINASE_ATP"/>
    <property type="match status" value="1"/>
</dbReference>
<feature type="domain" description="RING-type" evidence="12">
    <location>
        <begin position="153"/>
        <end position="202"/>
    </location>
</feature>
<dbReference type="InterPro" id="IPR016024">
    <property type="entry name" value="ARM-type_fold"/>
</dbReference>
<dbReference type="Gene3D" id="3.30.40.10">
    <property type="entry name" value="Zinc/RING finger domain, C3HC4 (zinc finger)"/>
    <property type="match status" value="1"/>
</dbReference>
<comment type="caution">
    <text evidence="14">The sequence shown here is derived from an EMBL/GenBank/DDBJ whole genome shotgun (WGS) entry which is preliminary data.</text>
</comment>
<keyword evidence="6" id="KW-0862">Zinc</keyword>
<evidence type="ECO:0000256" key="4">
    <source>
        <dbReference type="ARBA" id="ARBA00022771"/>
    </source>
</evidence>
<accession>A0A6A4VXM5</accession>
<dbReference type="AlphaFoldDB" id="A0A6A4VXM5"/>
<dbReference type="Gene3D" id="1.25.10.10">
    <property type="entry name" value="Leucine-rich Repeat Variant"/>
    <property type="match status" value="1"/>
</dbReference>
<evidence type="ECO:0000256" key="10">
    <source>
        <dbReference type="SAM" id="MobiDB-lite"/>
    </source>
</evidence>
<dbReference type="GO" id="GO:0008270">
    <property type="term" value="F:zinc ion binding"/>
    <property type="evidence" value="ECO:0007669"/>
    <property type="project" value="UniProtKB-KW"/>
</dbReference>
<dbReference type="InterPro" id="IPR017441">
    <property type="entry name" value="Protein_kinase_ATP_BS"/>
</dbReference>
<dbReference type="InterPro" id="IPR007527">
    <property type="entry name" value="Znf_SWIM"/>
</dbReference>
<dbReference type="PROSITE" id="PS50089">
    <property type="entry name" value="ZF_RING_2"/>
    <property type="match status" value="1"/>
</dbReference>
<evidence type="ECO:0000313" key="14">
    <source>
        <dbReference type="EMBL" id="KAF0294618.1"/>
    </source>
</evidence>
<feature type="compositionally biased region" description="Low complexity" evidence="10">
    <location>
        <begin position="696"/>
        <end position="711"/>
    </location>
</feature>
<dbReference type="PROSITE" id="PS50011">
    <property type="entry name" value="PROTEIN_KINASE_DOM"/>
    <property type="match status" value="1"/>
</dbReference>
<dbReference type="Gene3D" id="1.10.510.10">
    <property type="entry name" value="Transferase(Phosphotransferase) domain 1"/>
    <property type="match status" value="1"/>
</dbReference>
<keyword evidence="1" id="KW-0723">Serine/threonine-protein kinase</keyword>
<organism evidence="14 15">
    <name type="scientific">Amphibalanus amphitrite</name>
    <name type="common">Striped barnacle</name>
    <name type="synonym">Balanus amphitrite</name>
    <dbReference type="NCBI Taxonomy" id="1232801"/>
    <lineage>
        <taxon>Eukaryota</taxon>
        <taxon>Metazoa</taxon>
        <taxon>Ecdysozoa</taxon>
        <taxon>Arthropoda</taxon>
        <taxon>Crustacea</taxon>
        <taxon>Multicrustacea</taxon>
        <taxon>Cirripedia</taxon>
        <taxon>Thoracica</taxon>
        <taxon>Thoracicalcarea</taxon>
        <taxon>Balanomorpha</taxon>
        <taxon>Balanoidea</taxon>
        <taxon>Balanidae</taxon>
        <taxon>Amphibalaninae</taxon>
        <taxon>Amphibalanus</taxon>
    </lineage>
</organism>
<keyword evidence="2" id="KW-0808">Transferase</keyword>
<feature type="region of interest" description="Disordered" evidence="10">
    <location>
        <begin position="230"/>
        <end position="296"/>
    </location>
</feature>
<dbReference type="InterPro" id="IPR008271">
    <property type="entry name" value="Ser/Thr_kinase_AS"/>
</dbReference>
<sequence>MGSSLSFQRESSPGRSPSACTGPPSPTGSPSEALQRRLRRLDRAKLYLLEQPGPHSFLLATDTPGHKYRVTLGPQSCSCSRSPLCVHLLFVMVRVLRLPLTDYRITCHTLKTHEVEALLQTYRRRRLSRASTLPCGDTPTPNDSTSSSEERRCPICQLQMTGDQSLVRCEDGCHSFLHHRCMSVWTVEAAGRQEAACCPLCRAAWPGPLTPLVRGVWSGAASAADTAAAAALSPPGSGTPSSSPSTPSAASPPSFSSPTPTSSTANTPSTPSAAAPPGVGGHHPQPHSHASTPTSALLSSLPATHTAGAASPPASPLVPRARTALAGLSSPAGERAHRRGSVEPESARSPLLGRRAAGRGSLRRATVRLERLESVERRQPWSQVLGRDLVHLVFSRDWQIRDNGISRLAEALSHMVESPGGRSAADLVHQVADLLAVLCADPVYKVFYGAIKCLHVLLRSVTCCSPEEAAELRNSLTPLVDALLLRSTDANRRAGQLSAWTLAELVRGPAGQLLAAELDGLQLVLDRLLQECRSGADSWQWCLGRLLVADHLVDQFRERFSALDPESAGRVVRLAEFAHRALTHPHATVTQLAHRVFVQMALAARASPAAHEHIDALLAALDPDVRLRLARRIRGESGARPARRGRPAAGSATPRQPPPEEPPAPSSSGGRRPRPTYLPLDSGAALKRKCSPLRPPAAGDRGAAAAAAPRGNMEGGTCDTYTEELDWRRGPLLGTGSFSTCYQARDLRSGHLMAVKQVQLSTEAGSADEQTLLQEVRLLARLQHPHVLRLLGATRRPGLVSLFTEWEAGGSVAGLLEQYGPFEDDVIRRYTCHLVDGLAYLHDNHILHRDLKGANLLVDSSGVTLRIGDLGTAAELGATATLKGEFSGQLRGTVAFMAPEVLRGQHYGRSCDVWSVGCCVIEMATGRPPWDAHTCSNHFALLFMIANSPKPPEVPARLPDDLRELVSDCHRMDGEKRPATRALLDYPCFKTVPDL</sequence>
<dbReference type="Gene3D" id="3.30.200.20">
    <property type="entry name" value="Phosphorylase Kinase, domain 1"/>
    <property type="match status" value="1"/>
</dbReference>
<dbReference type="InterPro" id="IPR011009">
    <property type="entry name" value="Kinase-like_dom_sf"/>
</dbReference>
<feature type="region of interest" description="Disordered" evidence="10">
    <location>
        <begin position="1"/>
        <end position="32"/>
    </location>
</feature>
<feature type="region of interest" description="Disordered" evidence="10">
    <location>
        <begin position="632"/>
        <end position="717"/>
    </location>
</feature>
<feature type="binding site" evidence="9">
    <location>
        <position position="756"/>
    </location>
    <ligand>
        <name>ATP</name>
        <dbReference type="ChEBI" id="CHEBI:30616"/>
    </ligand>
</feature>
<evidence type="ECO:0000256" key="8">
    <source>
        <dbReference type="PROSITE-ProRule" id="PRU00175"/>
    </source>
</evidence>
<evidence type="ECO:0000256" key="2">
    <source>
        <dbReference type="ARBA" id="ARBA00022679"/>
    </source>
</evidence>
<dbReference type="GO" id="GO:0035556">
    <property type="term" value="P:intracellular signal transduction"/>
    <property type="evidence" value="ECO:0007669"/>
    <property type="project" value="UniProtKB-ARBA"/>
</dbReference>
<evidence type="ECO:0000256" key="5">
    <source>
        <dbReference type="ARBA" id="ARBA00022777"/>
    </source>
</evidence>
<dbReference type="EMBL" id="VIIS01001674">
    <property type="protein sequence ID" value="KAF0294618.1"/>
    <property type="molecule type" value="Genomic_DNA"/>
</dbReference>
<feature type="region of interest" description="Disordered" evidence="10">
    <location>
        <begin position="327"/>
        <end position="360"/>
    </location>
</feature>
<keyword evidence="15" id="KW-1185">Reference proteome</keyword>
<dbReference type="Pfam" id="PF00069">
    <property type="entry name" value="Pkinase"/>
    <property type="match status" value="1"/>
</dbReference>
<evidence type="ECO:0000256" key="3">
    <source>
        <dbReference type="ARBA" id="ARBA00022741"/>
    </source>
</evidence>